<evidence type="ECO:0000256" key="2">
    <source>
        <dbReference type="SAM" id="Coils"/>
    </source>
</evidence>
<sequence length="1699" mass="191289">MHRPSPPEGTDTIPCDHAEADGGMKYFVTSACQSSENQLSLSMYTMHGLSADDRARQTIACGFTVLHVLQSQGGSTLAGKSWDITSSPELMHEPTRVQLLGLGLHDQPTPPAFLSLLLLLHPHARSEEEVPIDFPEFLARRTIDLVASHRPSPSTASFLFPPVDGARLETSFGESRQSPPRRKLKHLRPGFQFSPPPNDEPPFTLKDTGRARLRYSVRAMPSFRSSRRATGLKDSDYDHEISLVNHDNRGSPSTESLSRPPRASTGSQLLRDEDTTGSHDAEPNGDRSTEHDTNQDASRSGRLVEPEQSRLSKAAGHRSAPTLEPQTTTATTAPSIEVEEPTPMEGTMPGRSSSQRRRPATADRETAIDVLWENERGCFVCRVALFSGKALGNLDPSPWTNQFHKTSPTTTKTAQVPDPSWEWAWPEWKIHREEGVAMDEFGWEYSFMFSKRYSWHGPKWWNSFVRRRCWVRKRIKKKPEDISEDPHMLNSDYFTVTPANHSRSSSVARSRRESVSKASVQTSVTEEKQDIEDVWTLMAVLRGSRIDREKIEAFENYLAHAKDNLEHLQEEMHDVMGIFVFQASRRLLLSRLTQIYDEAVAADEEKHEDADKAKEREERRKHLAAAIKHADEEVKRLSYWSDVKGLAENGEAKHAVAEDEGWNKGWEGVDQSGPAQPNSVSSVSLTLLSAGRGRVKFLGPKDRDQSARSGNSSADSLPATSAKLMAFQMSLGITLSLRVRSHRIGSSGISPISRVPQRWSRAPRTQLPLPRQWVHTATDAVRPSAVETPTPRSRIEDEEANHGTNPTCDTAVSPTLEGPAVEDEKIKMPLRVENLTLGDGPDTKPKEARKPTTLHPLDTISERRKPVEFLLKDASERKFKRPNKTGSTQVQHDSILVTPTIRYQPQRESRASVQRFHQSITRQIWLETVRQVKKGSFSNWRNTLDLLRRQTRPVKGPWQRNVRKITVGVELAYTLLHDVDQTIWDIHEQTRCHIEMRWPKDKEGTLSEVGYLFLSGDEDALEHASQEISRLAARADSTISIEGAIGSNFSTTRRDEVAGAKNETVWKSSEEEQRPAYMKEYSHKHKYESIPRPKEWTPDSFLAYITAITNARITTHDKYKMYGAGPAADNAALKLLFSAFTDESSRHARSRRAFKQALRFIELRGNAYRNHARDLFQSQRDAPFSMDTGVFNIMLENCAKLKDLRNFHGVLGMMISYGCQPNAKTWALYMEMIESKQIIQHVLRLMHSLGLLLNPDVVPLVTKQLVTEDMRKLEHNWPGIRSFLETLTAKYGTGWSSRPVMHAIMNELGRMGNFASCCDLWDIMAESRNTFPTTLTLNTMLQHAKTQRHLIFATAALEKAHKHFVVMNEQSYHILFFLAFRLDRPNAMGVIWRYACVAGRTSSDMRNQISNWRYGVNPENVLQHTIEPNPKAHAAPSALPTWFDQDVTGANQVNGARISKATHEYFREHKMRPWYPLHQLLSWAWEADGKIIAAVKKAKQQSLQHSPPTPLRTVTTPGIMVMYQRNGRGLRTHHMQLKIEHVAATDDLPPSSVDGDDQISSSSSVNEDKTTIVVPTEGITIPVMKDGQPSSSVDTDNQPSPSVDNYKTTIVPTDALRIPATQGVCEIASLSMAKVAGMSPLSPPFSPIEPPRLLFIIPTMPNHNPVNGLRDTQHDEENNTRNIHSSIPAKPLKKSLKPS</sequence>
<feature type="compositionally biased region" description="Polar residues" evidence="3">
    <location>
        <begin position="1588"/>
        <end position="1605"/>
    </location>
</feature>
<feature type="region of interest" description="Disordered" evidence="3">
    <location>
        <begin position="696"/>
        <end position="717"/>
    </location>
</feature>
<dbReference type="Gene3D" id="1.25.40.10">
    <property type="entry name" value="Tetratricopeptide repeat domain"/>
    <property type="match status" value="1"/>
</dbReference>
<dbReference type="PROSITE" id="PS51375">
    <property type="entry name" value="PPR"/>
    <property type="match status" value="1"/>
</dbReference>
<evidence type="ECO:0000256" key="3">
    <source>
        <dbReference type="SAM" id="MobiDB-lite"/>
    </source>
</evidence>
<feature type="region of interest" description="Disordered" evidence="3">
    <location>
        <begin position="170"/>
        <end position="209"/>
    </location>
</feature>
<evidence type="ECO:0000313" key="5">
    <source>
        <dbReference type="EMBL" id="UQC85252.1"/>
    </source>
</evidence>
<feature type="compositionally biased region" description="Low complexity" evidence="3">
    <location>
        <begin position="320"/>
        <end position="334"/>
    </location>
</feature>
<feature type="compositionally biased region" description="Polar residues" evidence="3">
    <location>
        <begin position="707"/>
        <end position="717"/>
    </location>
</feature>
<feature type="coiled-coil region" evidence="2">
    <location>
        <begin position="551"/>
        <end position="633"/>
    </location>
</feature>
<dbReference type="KEGG" id="clup:CLUP02_10749"/>
<dbReference type="SMART" id="SM00694">
    <property type="entry name" value="DysFC"/>
    <property type="match status" value="1"/>
</dbReference>
<feature type="region of interest" description="Disordered" evidence="3">
    <location>
        <begin position="1544"/>
        <end position="1568"/>
    </location>
</feature>
<accession>A0A9Q8WJM8</accession>
<proteinExistence type="predicted"/>
<feature type="region of interest" description="Disordered" evidence="3">
    <location>
        <begin position="1582"/>
        <end position="1605"/>
    </location>
</feature>
<feature type="domain" description="Peroxin/Ferlin" evidence="4">
    <location>
        <begin position="442"/>
        <end position="477"/>
    </location>
</feature>
<dbReference type="GO" id="GO:0016020">
    <property type="term" value="C:membrane"/>
    <property type="evidence" value="ECO:0007669"/>
    <property type="project" value="InterPro"/>
</dbReference>
<name>A0A9Q8WJM8_9PEZI</name>
<dbReference type="InterPro" id="IPR002885">
    <property type="entry name" value="PPR_rpt"/>
</dbReference>
<feature type="region of interest" description="Disordered" evidence="3">
    <location>
        <begin position="1667"/>
        <end position="1699"/>
    </location>
</feature>
<keyword evidence="2" id="KW-0175">Coiled coil</keyword>
<feature type="compositionally biased region" description="Basic residues" evidence="3">
    <location>
        <begin position="179"/>
        <end position="188"/>
    </location>
</feature>
<dbReference type="Proteomes" id="UP000830671">
    <property type="component" value="Chromosome 5"/>
</dbReference>
<evidence type="ECO:0000256" key="1">
    <source>
        <dbReference type="PROSITE-ProRule" id="PRU00708"/>
    </source>
</evidence>
<dbReference type="InterPro" id="IPR011990">
    <property type="entry name" value="TPR-like_helical_dom_sf"/>
</dbReference>
<feature type="compositionally biased region" description="Basic and acidic residues" evidence="3">
    <location>
        <begin position="270"/>
        <end position="294"/>
    </location>
</feature>
<evidence type="ECO:0000313" key="6">
    <source>
        <dbReference type="Proteomes" id="UP000830671"/>
    </source>
</evidence>
<dbReference type="InterPro" id="IPR006614">
    <property type="entry name" value="Peroxin/Ferlin"/>
</dbReference>
<keyword evidence="6" id="KW-1185">Reference proteome</keyword>
<reference evidence="5" key="1">
    <citation type="journal article" date="2021" name="Mol. Plant Microbe Interact.">
        <title>Complete Genome Sequence of the Plant-Pathogenic Fungus Colletotrichum lupini.</title>
        <authorList>
            <person name="Baroncelli R."/>
            <person name="Pensec F."/>
            <person name="Da Lio D."/>
            <person name="Boufleur T."/>
            <person name="Vicente I."/>
            <person name="Sarrocco S."/>
            <person name="Picot A."/>
            <person name="Baraldi E."/>
            <person name="Sukno S."/>
            <person name="Thon M."/>
            <person name="Le Floch G."/>
        </authorList>
    </citation>
    <scope>NUCLEOTIDE SEQUENCE</scope>
    <source>
        <strain evidence="5">IMI 504893</strain>
    </source>
</reference>
<dbReference type="GeneID" id="73344732"/>
<dbReference type="NCBIfam" id="TIGR00756">
    <property type="entry name" value="PPR"/>
    <property type="match status" value="1"/>
</dbReference>
<feature type="compositionally biased region" description="Polar residues" evidence="3">
    <location>
        <begin position="802"/>
        <end position="813"/>
    </location>
</feature>
<evidence type="ECO:0000259" key="4">
    <source>
        <dbReference type="SMART" id="SM00694"/>
    </source>
</evidence>
<dbReference type="EMBL" id="CP019477">
    <property type="protein sequence ID" value="UQC85252.1"/>
    <property type="molecule type" value="Genomic_DNA"/>
</dbReference>
<dbReference type="RefSeq" id="XP_049146867.1">
    <property type="nucleotide sequence ID" value="XM_049289722.1"/>
</dbReference>
<feature type="region of interest" description="Disordered" evidence="3">
    <location>
        <begin position="243"/>
        <end position="362"/>
    </location>
</feature>
<feature type="region of interest" description="Disordered" evidence="3">
    <location>
        <begin position="781"/>
        <end position="815"/>
    </location>
</feature>
<organism evidence="5 6">
    <name type="scientific">Colletotrichum lupini</name>
    <dbReference type="NCBI Taxonomy" id="145971"/>
    <lineage>
        <taxon>Eukaryota</taxon>
        <taxon>Fungi</taxon>
        <taxon>Dikarya</taxon>
        <taxon>Ascomycota</taxon>
        <taxon>Pezizomycotina</taxon>
        <taxon>Sordariomycetes</taxon>
        <taxon>Hypocreomycetidae</taxon>
        <taxon>Glomerellales</taxon>
        <taxon>Glomerellaceae</taxon>
        <taxon>Colletotrichum</taxon>
        <taxon>Colletotrichum acutatum species complex</taxon>
    </lineage>
</organism>
<gene>
    <name evidence="5" type="ORF">CLUP02_10749</name>
</gene>
<protein>
    <submittedName>
        <fullName evidence="5">Meiotically up-regulated 65 protein</fullName>
    </submittedName>
</protein>
<feature type="repeat" description="PPR" evidence="1">
    <location>
        <begin position="1187"/>
        <end position="1221"/>
    </location>
</feature>